<protein>
    <submittedName>
        <fullName evidence="2">Uncharacterized protein</fullName>
    </submittedName>
</protein>
<proteinExistence type="predicted"/>
<sequence length="232" mass="27213">MEKDLGRSFEAQLSRTLRRPSDASGDKNNHKTEHVMMVTFANEFEDEELKVDEESYAHLVMHLYQKEKTYHSEEALLGSSSDRNKVQRKDCFGIINTIDDAHEESCSNFKDIADMFRQEDFFSVPERQQAIFDILIKKLGYDISTRHLRRYCYSRRIHLEAEEDSGWPFDIAEAKYEELKIILRIGELGSSSTREDWKEVEEQFGNKASDVRSRKVDYEPSLMTKKPIQEPN</sequence>
<keyword evidence="3" id="KW-1185">Reference proteome</keyword>
<name>A0A1Y2GMQ2_9FUNG</name>
<accession>A0A1Y2GMQ2</accession>
<dbReference type="AlphaFoldDB" id="A0A1Y2GMQ2"/>
<evidence type="ECO:0000313" key="3">
    <source>
        <dbReference type="Proteomes" id="UP000193648"/>
    </source>
</evidence>
<feature type="compositionally biased region" description="Basic and acidic residues" evidence="1">
    <location>
        <begin position="209"/>
        <end position="218"/>
    </location>
</feature>
<organism evidence="2 3">
    <name type="scientific">Lobosporangium transversale</name>
    <dbReference type="NCBI Taxonomy" id="64571"/>
    <lineage>
        <taxon>Eukaryota</taxon>
        <taxon>Fungi</taxon>
        <taxon>Fungi incertae sedis</taxon>
        <taxon>Mucoromycota</taxon>
        <taxon>Mortierellomycotina</taxon>
        <taxon>Mortierellomycetes</taxon>
        <taxon>Mortierellales</taxon>
        <taxon>Mortierellaceae</taxon>
        <taxon>Lobosporangium</taxon>
    </lineage>
</organism>
<dbReference type="EMBL" id="MCFF01000019">
    <property type="protein sequence ID" value="ORZ15525.1"/>
    <property type="molecule type" value="Genomic_DNA"/>
</dbReference>
<dbReference type="GeneID" id="33570650"/>
<dbReference type="Proteomes" id="UP000193648">
    <property type="component" value="Unassembled WGS sequence"/>
</dbReference>
<comment type="caution">
    <text evidence="2">The sequence shown here is derived from an EMBL/GenBank/DDBJ whole genome shotgun (WGS) entry which is preliminary data.</text>
</comment>
<dbReference type="InParanoid" id="A0A1Y2GMQ2"/>
<feature type="compositionally biased region" description="Basic and acidic residues" evidence="1">
    <location>
        <begin position="19"/>
        <end position="31"/>
    </location>
</feature>
<evidence type="ECO:0000256" key="1">
    <source>
        <dbReference type="SAM" id="MobiDB-lite"/>
    </source>
</evidence>
<feature type="region of interest" description="Disordered" evidence="1">
    <location>
        <begin position="205"/>
        <end position="232"/>
    </location>
</feature>
<gene>
    <name evidence="2" type="ORF">BCR41DRAFT_396483</name>
</gene>
<feature type="region of interest" description="Disordered" evidence="1">
    <location>
        <begin position="1"/>
        <end position="31"/>
    </location>
</feature>
<reference evidence="2 3" key="1">
    <citation type="submission" date="2016-07" db="EMBL/GenBank/DDBJ databases">
        <title>Pervasive Adenine N6-methylation of Active Genes in Fungi.</title>
        <authorList>
            <consortium name="DOE Joint Genome Institute"/>
            <person name="Mondo S.J."/>
            <person name="Dannebaum R.O."/>
            <person name="Kuo R.C."/>
            <person name="Labutti K."/>
            <person name="Haridas S."/>
            <person name="Kuo A."/>
            <person name="Salamov A."/>
            <person name="Ahrendt S.R."/>
            <person name="Lipzen A."/>
            <person name="Sullivan W."/>
            <person name="Andreopoulos W.B."/>
            <person name="Clum A."/>
            <person name="Lindquist E."/>
            <person name="Daum C."/>
            <person name="Ramamoorthy G.K."/>
            <person name="Gryganskyi A."/>
            <person name="Culley D."/>
            <person name="Magnuson J.K."/>
            <person name="James T.Y."/>
            <person name="O'Malley M.A."/>
            <person name="Stajich J.E."/>
            <person name="Spatafora J.W."/>
            <person name="Visel A."/>
            <person name="Grigoriev I.V."/>
        </authorList>
    </citation>
    <scope>NUCLEOTIDE SEQUENCE [LARGE SCALE GENOMIC DNA]</scope>
    <source>
        <strain evidence="2 3">NRRL 3116</strain>
    </source>
</reference>
<evidence type="ECO:0000313" key="2">
    <source>
        <dbReference type="EMBL" id="ORZ15525.1"/>
    </source>
</evidence>
<dbReference type="RefSeq" id="XP_021881273.1">
    <property type="nucleotide sequence ID" value="XM_022028807.1"/>
</dbReference>